<evidence type="ECO:0000313" key="2">
    <source>
        <dbReference type="EMBL" id="MEE6128651.1"/>
    </source>
</evidence>
<proteinExistence type="predicted"/>
<feature type="chain" id="PRO_5045726798" evidence="1">
    <location>
        <begin position="19"/>
        <end position="238"/>
    </location>
</feature>
<reference evidence="2 3" key="1">
    <citation type="submission" date="2024-01" db="EMBL/GenBank/DDBJ databases">
        <title>Whole genome of Chryseobacterium arthrosphaerae NNCa 2741.</title>
        <authorList>
            <person name="Boriskina E.V."/>
            <person name="Gordinskaya N.A."/>
            <person name="Kropotov V.S."/>
            <person name="Alekseeva A.E."/>
            <person name="Makhova M.A."/>
            <person name="Kryazhev D.V."/>
            <person name="Shkurkina I.S."/>
        </authorList>
    </citation>
    <scope>NUCLEOTIDE SEQUENCE [LARGE SCALE GENOMIC DNA]</scope>
    <source>
        <strain evidence="2 3">NNCa 2741</strain>
    </source>
</reference>
<name>A0ABU7R1M3_9FLAO</name>
<accession>A0ABU7R1M3</accession>
<dbReference type="InterPro" id="IPR046732">
    <property type="entry name" value="DUF6624"/>
</dbReference>
<dbReference type="RefSeq" id="WP_241310763.1">
    <property type="nucleotide sequence ID" value="NZ_DAMCMU010000014.1"/>
</dbReference>
<sequence>MKKIFLLFLGLSSFLMSAQQQKLNETLKKELKDIYYWDQIYREYFDNSISAKRKSEIKNELFKKGVDTTKMTWALAVEKDSANMIRVEKIIEEYGYPGKTMVGEPENKTVWFVIQHSKKIGKYLPLIKEAGKKNEIPFRQVATMEDRYLMDQGKEQIYGTQGYGSFWNENGKDYKTEYIWPIKDPENVNKIRKEAGFTKTVEEYAKDIYGKDFVYKVYTLDDVKNGKIEIKEDGRHRH</sequence>
<organism evidence="2 3">
    <name type="scientific">Chryseobacterium arthrosphaerae</name>
    <dbReference type="NCBI Taxonomy" id="651561"/>
    <lineage>
        <taxon>Bacteria</taxon>
        <taxon>Pseudomonadati</taxon>
        <taxon>Bacteroidota</taxon>
        <taxon>Flavobacteriia</taxon>
        <taxon>Flavobacteriales</taxon>
        <taxon>Weeksellaceae</taxon>
        <taxon>Chryseobacterium group</taxon>
        <taxon>Chryseobacterium</taxon>
    </lineage>
</organism>
<keyword evidence="3" id="KW-1185">Reference proteome</keyword>
<dbReference type="Proteomes" id="UP001350005">
    <property type="component" value="Unassembled WGS sequence"/>
</dbReference>
<feature type="signal peptide" evidence="1">
    <location>
        <begin position="1"/>
        <end position="18"/>
    </location>
</feature>
<comment type="caution">
    <text evidence="2">The sequence shown here is derived from an EMBL/GenBank/DDBJ whole genome shotgun (WGS) entry which is preliminary data.</text>
</comment>
<evidence type="ECO:0000256" key="1">
    <source>
        <dbReference type="SAM" id="SignalP"/>
    </source>
</evidence>
<evidence type="ECO:0000313" key="3">
    <source>
        <dbReference type="Proteomes" id="UP001350005"/>
    </source>
</evidence>
<dbReference type="EMBL" id="JAZGJU010000031">
    <property type="protein sequence ID" value="MEE6128651.1"/>
    <property type="molecule type" value="Genomic_DNA"/>
</dbReference>
<dbReference type="Pfam" id="PF20329">
    <property type="entry name" value="DUF6624"/>
    <property type="match status" value="1"/>
</dbReference>
<protein>
    <submittedName>
        <fullName evidence="2">DUF6624 domain-containing protein</fullName>
    </submittedName>
</protein>
<keyword evidence="1" id="KW-0732">Signal</keyword>
<gene>
    <name evidence="2" type="ORF">V2E39_14740</name>
</gene>